<dbReference type="SUPFAM" id="SSF49879">
    <property type="entry name" value="SMAD/FHA domain"/>
    <property type="match status" value="1"/>
</dbReference>
<keyword evidence="1" id="KW-0597">Phosphoprotein</keyword>
<dbReference type="Proteomes" id="UP000322159">
    <property type="component" value="Chromosome"/>
</dbReference>
<name>A0A5C1YCU7_9MICO</name>
<reference evidence="4 5" key="1">
    <citation type="submission" date="2019-09" db="EMBL/GenBank/DDBJ databases">
        <title>Genome sequencing of strain KACC 19322.</title>
        <authorList>
            <person name="Heo J."/>
            <person name="Kim S.-J."/>
            <person name="Kim J.-S."/>
            <person name="Hong S.-B."/>
            <person name="Kwon S.-W."/>
        </authorList>
    </citation>
    <scope>NUCLEOTIDE SEQUENCE [LARGE SCALE GENOMIC DNA]</scope>
    <source>
        <strain evidence="4 5">KACC 19322</strain>
    </source>
</reference>
<accession>A0A5C1YCU7</accession>
<dbReference type="Pfam" id="PF00498">
    <property type="entry name" value="FHA"/>
    <property type="match status" value="1"/>
</dbReference>
<dbReference type="Gene3D" id="2.60.200.20">
    <property type="match status" value="1"/>
</dbReference>
<dbReference type="AlphaFoldDB" id="A0A5C1YCU7"/>
<feature type="region of interest" description="Disordered" evidence="2">
    <location>
        <begin position="1"/>
        <end position="72"/>
    </location>
</feature>
<feature type="compositionally biased region" description="Basic and acidic residues" evidence="2">
    <location>
        <begin position="34"/>
        <end position="46"/>
    </location>
</feature>
<dbReference type="CDD" id="cd00060">
    <property type="entry name" value="FHA"/>
    <property type="match status" value="1"/>
</dbReference>
<dbReference type="KEGG" id="lyk:FLP23_11885"/>
<organism evidence="4 5">
    <name type="scientific">Protaetiibacter larvae</name>
    <dbReference type="NCBI Taxonomy" id="2592654"/>
    <lineage>
        <taxon>Bacteria</taxon>
        <taxon>Bacillati</taxon>
        <taxon>Actinomycetota</taxon>
        <taxon>Actinomycetes</taxon>
        <taxon>Micrococcales</taxon>
        <taxon>Microbacteriaceae</taxon>
        <taxon>Protaetiibacter</taxon>
    </lineage>
</organism>
<feature type="compositionally biased region" description="Pro residues" evidence="2">
    <location>
        <begin position="53"/>
        <end position="68"/>
    </location>
</feature>
<dbReference type="OrthoDB" id="3254248at2"/>
<dbReference type="SMART" id="SM00240">
    <property type="entry name" value="FHA"/>
    <property type="match status" value="1"/>
</dbReference>
<keyword evidence="5" id="KW-1185">Reference proteome</keyword>
<evidence type="ECO:0000259" key="3">
    <source>
        <dbReference type="PROSITE" id="PS50006"/>
    </source>
</evidence>
<evidence type="ECO:0000313" key="5">
    <source>
        <dbReference type="Proteomes" id="UP000322159"/>
    </source>
</evidence>
<feature type="domain" description="FHA" evidence="3">
    <location>
        <begin position="127"/>
        <end position="181"/>
    </location>
</feature>
<dbReference type="EMBL" id="CP043504">
    <property type="protein sequence ID" value="QEO10642.1"/>
    <property type="molecule type" value="Genomic_DNA"/>
</dbReference>
<evidence type="ECO:0000313" key="4">
    <source>
        <dbReference type="EMBL" id="QEO10642.1"/>
    </source>
</evidence>
<dbReference type="InterPro" id="IPR000253">
    <property type="entry name" value="FHA_dom"/>
</dbReference>
<sequence length="216" mass="22849">MSHTGGRSMADTDDDGFITLPPGIFDTSTFKTPPKPERPRVEREEIVFVPATPGVPVPPPAPPSPPAPAQVSYDTRREPLDAEEAAILAAQAPVTAEVPIIPAAVPAPVLWRLVLPDGAEAIVRTVALIGRNPAPSDAYPGAELIAVDDTTHSVSKTHAVFEVDEQGLWVHDLNSTNGVWVVHGEDVTEAVPGRKVEVGEGSSVELGDFVLTVARR</sequence>
<proteinExistence type="predicted"/>
<dbReference type="InterPro" id="IPR008984">
    <property type="entry name" value="SMAD_FHA_dom_sf"/>
</dbReference>
<evidence type="ECO:0000256" key="1">
    <source>
        <dbReference type="ARBA" id="ARBA00022553"/>
    </source>
</evidence>
<evidence type="ECO:0000256" key="2">
    <source>
        <dbReference type="SAM" id="MobiDB-lite"/>
    </source>
</evidence>
<gene>
    <name evidence="4" type="ORF">FLP23_11885</name>
</gene>
<protein>
    <submittedName>
        <fullName evidence="4">FHA domain-containing protein</fullName>
    </submittedName>
</protein>
<dbReference type="PROSITE" id="PS50006">
    <property type="entry name" value="FHA_DOMAIN"/>
    <property type="match status" value="1"/>
</dbReference>